<keyword evidence="1" id="KW-0732">Signal</keyword>
<accession>A0A6P1BA76</accession>
<feature type="signal peptide" evidence="1">
    <location>
        <begin position="1"/>
        <end position="24"/>
    </location>
</feature>
<proteinExistence type="predicted"/>
<evidence type="ECO:0000313" key="2">
    <source>
        <dbReference type="EMBL" id="NEU95259.1"/>
    </source>
</evidence>
<dbReference type="Proteomes" id="UP000468531">
    <property type="component" value="Unassembled WGS sequence"/>
</dbReference>
<gene>
    <name evidence="2" type="ORF">FNJ47_05285</name>
</gene>
<evidence type="ECO:0000256" key="1">
    <source>
        <dbReference type="SAM" id="SignalP"/>
    </source>
</evidence>
<sequence>MTKLTLVCAGVLVITAIAAAPAIAREKHASVRKVQDAYGSLTTPASTTTKTRPCLREPDVGSFATAPYRRPPCVPTTGY</sequence>
<organism evidence="2 3">
    <name type="scientific">Bradyrhizobium uaiense</name>
    <dbReference type="NCBI Taxonomy" id="2594946"/>
    <lineage>
        <taxon>Bacteria</taxon>
        <taxon>Pseudomonadati</taxon>
        <taxon>Pseudomonadota</taxon>
        <taxon>Alphaproteobacteria</taxon>
        <taxon>Hyphomicrobiales</taxon>
        <taxon>Nitrobacteraceae</taxon>
        <taxon>Bradyrhizobium</taxon>
    </lineage>
</organism>
<dbReference type="AlphaFoldDB" id="A0A6P1BA76"/>
<reference evidence="2 3" key="1">
    <citation type="journal article" date="2020" name="Arch. Microbiol.">
        <title>Bradyrhizobium uaiense sp. nov., a new highly efficient cowpea symbiont.</title>
        <authorList>
            <person name="Cabral Michel D."/>
            <person name="Azarias Guimaraes A."/>
            <person name="Martins da Costa E."/>
            <person name="Soares de Carvalho T."/>
            <person name="Balsanelli E."/>
            <person name="Willems A."/>
            <person name="Maltempi de Souza E."/>
            <person name="de Souza Moreira F.M."/>
        </authorList>
    </citation>
    <scope>NUCLEOTIDE SEQUENCE [LARGE SCALE GENOMIC DNA]</scope>
    <source>
        <strain evidence="2 3">UFLA 03-164</strain>
    </source>
</reference>
<comment type="caution">
    <text evidence="2">The sequence shown here is derived from an EMBL/GenBank/DDBJ whole genome shotgun (WGS) entry which is preliminary data.</text>
</comment>
<keyword evidence="3" id="KW-1185">Reference proteome</keyword>
<evidence type="ECO:0000313" key="3">
    <source>
        <dbReference type="Proteomes" id="UP000468531"/>
    </source>
</evidence>
<dbReference type="EMBL" id="VKHP01000011">
    <property type="protein sequence ID" value="NEU95259.1"/>
    <property type="molecule type" value="Genomic_DNA"/>
</dbReference>
<evidence type="ECO:0008006" key="4">
    <source>
        <dbReference type="Google" id="ProtNLM"/>
    </source>
</evidence>
<name>A0A6P1BA76_9BRAD</name>
<feature type="chain" id="PRO_5026915436" description="DUF680 domain-containing protein" evidence="1">
    <location>
        <begin position="25"/>
        <end position="79"/>
    </location>
</feature>
<protein>
    <recommendedName>
        <fullName evidence="4">DUF680 domain-containing protein</fullName>
    </recommendedName>
</protein>